<feature type="signal peptide" evidence="2">
    <location>
        <begin position="1"/>
        <end position="19"/>
    </location>
</feature>
<feature type="chain" id="PRO_5012255281" description="RlpA-like protein double-psi beta-barrel domain-containing protein" evidence="2">
    <location>
        <begin position="20"/>
        <end position="184"/>
    </location>
</feature>
<name>A0A1R1PF88_ZANCU</name>
<organism evidence="3 4">
    <name type="scientific">Zancudomyces culisetae</name>
    <name type="common">Gut fungus</name>
    <name type="synonym">Smittium culisetae</name>
    <dbReference type="NCBI Taxonomy" id="1213189"/>
    <lineage>
        <taxon>Eukaryota</taxon>
        <taxon>Fungi</taxon>
        <taxon>Fungi incertae sedis</taxon>
        <taxon>Zoopagomycota</taxon>
        <taxon>Kickxellomycotina</taxon>
        <taxon>Harpellomycetes</taxon>
        <taxon>Harpellales</taxon>
        <taxon>Legeriomycetaceae</taxon>
        <taxon>Zancudomyces</taxon>
    </lineage>
</organism>
<accession>A0A1R1PF88</accession>
<comment type="caution">
    <text evidence="3">The sequence shown here is derived from an EMBL/GenBank/DDBJ whole genome shotgun (WGS) entry which is preliminary data.</text>
</comment>
<evidence type="ECO:0000256" key="1">
    <source>
        <dbReference type="SAM" id="Coils"/>
    </source>
</evidence>
<dbReference type="Proteomes" id="UP000188320">
    <property type="component" value="Unassembled WGS sequence"/>
</dbReference>
<keyword evidence="2" id="KW-0732">Signal</keyword>
<keyword evidence="1" id="KW-0175">Coiled coil</keyword>
<evidence type="ECO:0000256" key="2">
    <source>
        <dbReference type="SAM" id="SignalP"/>
    </source>
</evidence>
<dbReference type="EMBL" id="LSSK01001467">
    <property type="protein sequence ID" value="OMH79665.1"/>
    <property type="molecule type" value="Genomic_DNA"/>
</dbReference>
<gene>
    <name evidence="3" type="ORF">AX774_g6917</name>
</gene>
<proteinExistence type="predicted"/>
<dbReference type="AlphaFoldDB" id="A0A1R1PF88"/>
<feature type="coiled-coil region" evidence="1">
    <location>
        <begin position="19"/>
        <end position="46"/>
    </location>
</feature>
<evidence type="ECO:0008006" key="5">
    <source>
        <dbReference type="Google" id="ProtNLM"/>
    </source>
</evidence>
<evidence type="ECO:0000313" key="4">
    <source>
        <dbReference type="Proteomes" id="UP000188320"/>
    </source>
</evidence>
<sequence length="184" mass="20104">MFKSVLVSALLLGSTMASAAKLNNAQQEYNNELADSEYNNDLANAEYNNDLADSEYNNDLADSEYNNDMSGCEFNDMRGRGRGGRKAKRTSVRLYKTANFSQKISKRSVRRGKCYNTDEFASIKLGKKSGLTKPGKGVIVVCAGKDCTGKCQVVRRSSSKTIANVADVLGGNAVSFAWLKVKRT</sequence>
<protein>
    <recommendedName>
        <fullName evidence="5">RlpA-like protein double-psi beta-barrel domain-containing protein</fullName>
    </recommendedName>
</protein>
<reference evidence="4" key="1">
    <citation type="submission" date="2017-01" db="EMBL/GenBank/DDBJ databases">
        <authorList>
            <person name="Wang Y."/>
            <person name="White M."/>
            <person name="Kvist S."/>
            <person name="Moncalvo J.-M."/>
        </authorList>
    </citation>
    <scope>NUCLEOTIDE SEQUENCE [LARGE SCALE GENOMIC DNA]</scope>
    <source>
        <strain evidence="4">COL-18-3</strain>
    </source>
</reference>
<evidence type="ECO:0000313" key="3">
    <source>
        <dbReference type="EMBL" id="OMH79665.1"/>
    </source>
</evidence>
<keyword evidence="4" id="KW-1185">Reference proteome</keyword>